<reference evidence="1 2" key="1">
    <citation type="submission" date="2018-02" db="EMBL/GenBank/DDBJ databases">
        <title>Draft genome of wild Prunus yedoensis var. nudiflora.</title>
        <authorList>
            <person name="Baek S."/>
            <person name="Kim J.-H."/>
            <person name="Choi K."/>
            <person name="Kim G.-B."/>
            <person name="Cho A."/>
            <person name="Jang H."/>
            <person name="Shin C.-H."/>
            <person name="Yu H.-J."/>
            <person name="Mun J.-H."/>
        </authorList>
    </citation>
    <scope>NUCLEOTIDE SEQUENCE [LARGE SCALE GENOMIC DNA]</scope>
    <source>
        <strain evidence="2">cv. Jeju island</strain>
        <tissue evidence="1">Leaf</tissue>
    </source>
</reference>
<organism evidence="1 2">
    <name type="scientific">Prunus yedoensis var. nudiflora</name>
    <dbReference type="NCBI Taxonomy" id="2094558"/>
    <lineage>
        <taxon>Eukaryota</taxon>
        <taxon>Viridiplantae</taxon>
        <taxon>Streptophyta</taxon>
        <taxon>Embryophyta</taxon>
        <taxon>Tracheophyta</taxon>
        <taxon>Spermatophyta</taxon>
        <taxon>Magnoliopsida</taxon>
        <taxon>eudicotyledons</taxon>
        <taxon>Gunneridae</taxon>
        <taxon>Pentapetalae</taxon>
        <taxon>rosids</taxon>
        <taxon>fabids</taxon>
        <taxon>Rosales</taxon>
        <taxon>Rosaceae</taxon>
        <taxon>Amygdaloideae</taxon>
        <taxon>Amygdaleae</taxon>
        <taxon>Prunus</taxon>
    </lineage>
</organism>
<evidence type="ECO:0000313" key="1">
    <source>
        <dbReference type="EMBL" id="PQQ12384.1"/>
    </source>
</evidence>
<gene>
    <name evidence="1" type="ORF">Pyn_16980</name>
</gene>
<dbReference type="Proteomes" id="UP000250321">
    <property type="component" value="Unassembled WGS sequence"/>
</dbReference>
<comment type="caution">
    <text evidence="1">The sequence shown here is derived from an EMBL/GenBank/DDBJ whole genome shotgun (WGS) entry which is preliminary data.</text>
</comment>
<accession>A0A314Z4G3</accession>
<keyword evidence="2" id="KW-1185">Reference proteome</keyword>
<dbReference type="AlphaFoldDB" id="A0A314Z4G3"/>
<evidence type="ECO:0000313" key="2">
    <source>
        <dbReference type="Proteomes" id="UP000250321"/>
    </source>
</evidence>
<proteinExistence type="predicted"/>
<sequence length="82" mass="9838">MNKFYLDRVLPVQDSTSMDEYLESKQAMDDLDSPPCYPELEEIPEPEELSFFQWLSPPSSALRWESRHAVLYRFHLRWLNLC</sequence>
<dbReference type="EMBL" id="PJQY01000357">
    <property type="protein sequence ID" value="PQQ12384.1"/>
    <property type="molecule type" value="Genomic_DNA"/>
</dbReference>
<name>A0A314Z4G3_PRUYE</name>
<protein>
    <submittedName>
        <fullName evidence="1">Uncharacterized protein</fullName>
    </submittedName>
</protein>